<feature type="region of interest" description="Disordered" evidence="1">
    <location>
        <begin position="473"/>
        <end position="499"/>
    </location>
</feature>
<dbReference type="EMBL" id="AMCV02000022">
    <property type="protein sequence ID" value="TDZ18882.1"/>
    <property type="molecule type" value="Genomic_DNA"/>
</dbReference>
<feature type="region of interest" description="Disordered" evidence="1">
    <location>
        <begin position="106"/>
        <end position="150"/>
    </location>
</feature>
<evidence type="ECO:0000313" key="2">
    <source>
        <dbReference type="EMBL" id="TDZ18882.1"/>
    </source>
</evidence>
<dbReference type="Proteomes" id="UP000014480">
    <property type="component" value="Unassembled WGS sequence"/>
</dbReference>
<reference evidence="3" key="2">
    <citation type="journal article" date="2019" name="Mol. Plant Microbe Interact.">
        <title>Genome sequence resources for four phytopathogenic fungi from the Colletotrichum orbiculare species complex.</title>
        <authorList>
            <person name="Gan P."/>
            <person name="Tsushima A."/>
            <person name="Narusaka M."/>
            <person name="Narusaka Y."/>
            <person name="Takano Y."/>
            <person name="Kubo Y."/>
            <person name="Shirasu K."/>
        </authorList>
    </citation>
    <scope>GENOME REANNOTATION</scope>
    <source>
        <strain evidence="3">104-T / ATCC 96160 / CBS 514.97 / LARS 414 / MAFF 240422</strain>
    </source>
</reference>
<dbReference type="STRING" id="1213857.A0A484FLG5"/>
<dbReference type="AlphaFoldDB" id="A0A484FLG5"/>
<comment type="caution">
    <text evidence="2">The sequence shown here is derived from an EMBL/GenBank/DDBJ whole genome shotgun (WGS) entry which is preliminary data.</text>
</comment>
<sequence>MEIRRLKQELEQRQQELLVVGQTDELKDDNDRIRRDLEESFRLKMSVMQKAEEDARKEMERVKAEAELAARKAVEDELVANAERQRMYQETLEQVKREAREELEKHLRLEKERKEREDADRAKEAEQKSAADAEARRKFQEEEEEKKEKLLRELREEIHAEIEAEKSKSLGSRKTSCRGLSGSRRPSRSETASNVDPFEFFEGYATPYETHTEPSSFEEPVWSRDELAALWSHQARGGHAERKKDPTHSRTNPFGANGIPYDEERVVNGLPAGETSTFLGTQDPQHRPGLRSGFPFAATDGDGEDSDKITVIPAATYRNNMESISGAEPSLEASLAGLDITNTDTTAAVQEPNLAPRHQPVHDRRSSQRINNWPRTPCRGQSSNERAAGGDNSRRKLPHDAPDTDGGVNLQHFETLRPAPSRSESRLSSGANSKGTSLHQASPARSQATRDSPLLPYLAKHLSDFEENASVSLGRLPERSQQPRLMGSKRPEDSFRSDEDTLQGSAARYGDWPPPVGQQFKWPGPASGGVDVQPGLPVAFVPCVMVPLHMLQLPVQGPVLYSGMMMARQT</sequence>
<feature type="region of interest" description="Disordered" evidence="1">
    <location>
        <begin position="347"/>
        <end position="451"/>
    </location>
</feature>
<organism evidence="2 3">
    <name type="scientific">Colletotrichum orbiculare (strain 104-T / ATCC 96160 / CBS 514.97 / LARS 414 / MAFF 240422)</name>
    <name type="common">Cucumber anthracnose fungus</name>
    <name type="synonym">Colletotrichum lagenarium</name>
    <dbReference type="NCBI Taxonomy" id="1213857"/>
    <lineage>
        <taxon>Eukaryota</taxon>
        <taxon>Fungi</taxon>
        <taxon>Dikarya</taxon>
        <taxon>Ascomycota</taxon>
        <taxon>Pezizomycotina</taxon>
        <taxon>Sordariomycetes</taxon>
        <taxon>Hypocreomycetidae</taxon>
        <taxon>Glomerellales</taxon>
        <taxon>Glomerellaceae</taxon>
        <taxon>Colletotrichum</taxon>
        <taxon>Colletotrichum orbiculare species complex</taxon>
    </lineage>
</organism>
<reference evidence="3" key="1">
    <citation type="journal article" date="2013" name="New Phytol.">
        <title>Comparative genomic and transcriptomic analyses reveal the hemibiotrophic stage shift of Colletotrichum fungi.</title>
        <authorList>
            <person name="Gan P."/>
            <person name="Ikeda K."/>
            <person name="Irieda H."/>
            <person name="Narusaka M."/>
            <person name="O'Connell R.J."/>
            <person name="Narusaka Y."/>
            <person name="Takano Y."/>
            <person name="Kubo Y."/>
            <person name="Shirasu K."/>
        </authorList>
    </citation>
    <scope>NUCLEOTIDE SEQUENCE [LARGE SCALE GENOMIC DNA]</scope>
    <source>
        <strain evidence="3">104-T / ATCC 96160 / CBS 514.97 / LARS 414 / MAFF 240422</strain>
    </source>
</reference>
<evidence type="ECO:0000256" key="1">
    <source>
        <dbReference type="SAM" id="MobiDB-lite"/>
    </source>
</evidence>
<feature type="compositionally biased region" description="Basic and acidic residues" evidence="1">
    <location>
        <begin position="238"/>
        <end position="248"/>
    </location>
</feature>
<name>A0A484FLG5_COLOR</name>
<evidence type="ECO:0000313" key="3">
    <source>
        <dbReference type="Proteomes" id="UP000014480"/>
    </source>
</evidence>
<feature type="region of interest" description="Disordered" evidence="1">
    <location>
        <begin position="234"/>
        <end position="261"/>
    </location>
</feature>
<feature type="compositionally biased region" description="Basic and acidic residues" evidence="1">
    <location>
        <begin position="489"/>
        <end position="499"/>
    </location>
</feature>
<feature type="region of interest" description="Disordered" evidence="1">
    <location>
        <begin position="162"/>
        <end position="198"/>
    </location>
</feature>
<keyword evidence="3" id="KW-1185">Reference proteome</keyword>
<dbReference type="OrthoDB" id="4851851at2759"/>
<feature type="compositionally biased region" description="Basic and acidic residues" evidence="1">
    <location>
        <begin position="392"/>
        <end position="402"/>
    </location>
</feature>
<accession>A0A484FLG5</accession>
<proteinExistence type="predicted"/>
<gene>
    <name evidence="2" type="ORF">Cob_v008027</name>
</gene>
<feature type="compositionally biased region" description="Polar residues" evidence="1">
    <location>
        <begin position="368"/>
        <end position="385"/>
    </location>
</feature>
<protein>
    <submittedName>
        <fullName evidence="2">Reticulocyte-binding protein 2-like protein a</fullName>
    </submittedName>
</protein>
<feature type="compositionally biased region" description="Polar residues" evidence="1">
    <location>
        <begin position="426"/>
        <end position="450"/>
    </location>
</feature>